<name>A0A7K1Y1B7_9SPHI</name>
<sequence>MNAIKNWYPVRILADDRSACQWMDFGAMRFDDPFFDETILKAKHSLNVHGPYRAAAGLSLLEEWAGLLDHVPPTAFIFHISRCGSTLLSQMLGMDPRNISLSEVPLFDDLLQLSFNDPGTVWTDPARLLQAAVRIYGQKRNGQEDRLFIKLDSWHLCFWEQIRQRYPGVPFIVLYRHPMEVLHSNRKKRGMQAVPGLVAPGVFGWEEARLARRSQDEYFAEVLHSYFSRITSMAAADPHTLLLNYSQGPVTIFQQTMAHCGIAVTEQELYHVSQRAGFHSKFPGEKFREEIPPAIVPSYMDNAITGYLQAENLRSRKFVNQHCD</sequence>
<dbReference type="GO" id="GO:0016740">
    <property type="term" value="F:transferase activity"/>
    <property type="evidence" value="ECO:0007669"/>
    <property type="project" value="UniProtKB-KW"/>
</dbReference>
<gene>
    <name evidence="1" type="ORF">GS398_17225</name>
</gene>
<dbReference type="SUPFAM" id="SSF52540">
    <property type="entry name" value="P-loop containing nucleoside triphosphate hydrolases"/>
    <property type="match status" value="1"/>
</dbReference>
<dbReference type="EMBL" id="WVHS01000004">
    <property type="protein sequence ID" value="MXV17045.1"/>
    <property type="molecule type" value="Genomic_DNA"/>
</dbReference>
<keyword evidence="1" id="KW-0808">Transferase</keyword>
<proteinExistence type="predicted"/>
<dbReference type="RefSeq" id="WP_160908054.1">
    <property type="nucleotide sequence ID" value="NZ_WVHS01000004.1"/>
</dbReference>
<evidence type="ECO:0000313" key="1">
    <source>
        <dbReference type="EMBL" id="MXV17045.1"/>
    </source>
</evidence>
<dbReference type="Gene3D" id="3.40.50.300">
    <property type="entry name" value="P-loop containing nucleotide triphosphate hydrolases"/>
    <property type="match status" value="1"/>
</dbReference>
<keyword evidence="2" id="KW-1185">Reference proteome</keyword>
<protein>
    <submittedName>
        <fullName evidence="1">Sulfotransferase family protein</fullName>
    </submittedName>
</protein>
<evidence type="ECO:0000313" key="2">
    <source>
        <dbReference type="Proteomes" id="UP000451233"/>
    </source>
</evidence>
<dbReference type="AlphaFoldDB" id="A0A7K1Y1B7"/>
<comment type="caution">
    <text evidence="1">The sequence shown here is derived from an EMBL/GenBank/DDBJ whole genome shotgun (WGS) entry which is preliminary data.</text>
</comment>
<reference evidence="1 2" key="1">
    <citation type="submission" date="2019-11" db="EMBL/GenBank/DDBJ databases">
        <title>Pedobacter sp. HMF7056 Genome sequencing and assembly.</title>
        <authorList>
            <person name="Kang H."/>
            <person name="Kim H."/>
            <person name="Joh K."/>
        </authorList>
    </citation>
    <scope>NUCLEOTIDE SEQUENCE [LARGE SCALE GENOMIC DNA]</scope>
    <source>
        <strain evidence="1 2">HMF7056</strain>
    </source>
</reference>
<dbReference type="Proteomes" id="UP000451233">
    <property type="component" value="Unassembled WGS sequence"/>
</dbReference>
<organism evidence="1 2">
    <name type="scientific">Hufsiella ginkgonis</name>
    <dbReference type="NCBI Taxonomy" id="2695274"/>
    <lineage>
        <taxon>Bacteria</taxon>
        <taxon>Pseudomonadati</taxon>
        <taxon>Bacteroidota</taxon>
        <taxon>Sphingobacteriia</taxon>
        <taxon>Sphingobacteriales</taxon>
        <taxon>Sphingobacteriaceae</taxon>
        <taxon>Hufsiella</taxon>
    </lineage>
</organism>
<accession>A0A7K1Y1B7</accession>
<dbReference type="InterPro" id="IPR027417">
    <property type="entry name" value="P-loop_NTPase"/>
</dbReference>